<protein>
    <submittedName>
        <fullName evidence="2">SelT/SelW/SelH family protein</fullName>
    </submittedName>
</protein>
<dbReference type="InterPro" id="IPR011893">
    <property type="entry name" value="Selenoprotein_Rdx-typ"/>
</dbReference>
<accession>A0ABW8ARL4</accession>
<dbReference type="EMBL" id="JBITLV010000006">
    <property type="protein sequence ID" value="MFI7589033.1"/>
    <property type="molecule type" value="Genomic_DNA"/>
</dbReference>
<evidence type="ECO:0000256" key="1">
    <source>
        <dbReference type="ARBA" id="ARBA00023284"/>
    </source>
</evidence>
<dbReference type="Proteomes" id="UP001612915">
    <property type="component" value="Unassembled WGS sequence"/>
</dbReference>
<dbReference type="Gene3D" id="3.40.30.10">
    <property type="entry name" value="Glutaredoxin"/>
    <property type="match status" value="1"/>
</dbReference>
<keyword evidence="3" id="KW-1185">Reference proteome</keyword>
<dbReference type="SUPFAM" id="SSF52833">
    <property type="entry name" value="Thioredoxin-like"/>
    <property type="match status" value="1"/>
</dbReference>
<keyword evidence="1" id="KW-0676">Redox-active center</keyword>
<dbReference type="PANTHER" id="PTHR36417">
    <property type="entry name" value="SELENOPROTEIN DOMAIN PROTEIN (AFU_ORTHOLOGUE AFUA_1G05220)"/>
    <property type="match status" value="1"/>
</dbReference>
<dbReference type="PANTHER" id="PTHR36417:SF2">
    <property type="entry name" value="SELENOPROTEIN DOMAIN PROTEIN (AFU_ORTHOLOGUE AFUA_1G05220)"/>
    <property type="match status" value="1"/>
</dbReference>
<evidence type="ECO:0000313" key="3">
    <source>
        <dbReference type="Proteomes" id="UP001612915"/>
    </source>
</evidence>
<dbReference type="RefSeq" id="WP_398283327.1">
    <property type="nucleotide sequence ID" value="NZ_JBITLV010000006.1"/>
</dbReference>
<sequence length="106" mass="11464">MSDRVGAPEHTGVVTVTYCTQCNWLLRAAWVAQELLQTFGVELGGVTLAPGTGGVFTVHAGPTLVWDRKRDGGFPDIVELKRRVRDELVPDRVLGHADRAAGRPDG</sequence>
<organism evidence="2 3">
    <name type="scientific">Spongisporangium articulatum</name>
    <dbReference type="NCBI Taxonomy" id="3362603"/>
    <lineage>
        <taxon>Bacteria</taxon>
        <taxon>Bacillati</taxon>
        <taxon>Actinomycetota</taxon>
        <taxon>Actinomycetes</taxon>
        <taxon>Kineosporiales</taxon>
        <taxon>Kineosporiaceae</taxon>
        <taxon>Spongisporangium</taxon>
    </lineage>
</organism>
<evidence type="ECO:0000313" key="2">
    <source>
        <dbReference type="EMBL" id="MFI7589033.1"/>
    </source>
</evidence>
<dbReference type="Pfam" id="PF10262">
    <property type="entry name" value="Rdx"/>
    <property type="match status" value="1"/>
</dbReference>
<gene>
    <name evidence="2" type="ORF">ACIB24_18370</name>
</gene>
<name>A0ABW8ARL4_9ACTN</name>
<reference evidence="2 3" key="1">
    <citation type="submission" date="2024-10" db="EMBL/GenBank/DDBJ databases">
        <title>The Natural Products Discovery Center: Release of the First 8490 Sequenced Strains for Exploring Actinobacteria Biosynthetic Diversity.</title>
        <authorList>
            <person name="Kalkreuter E."/>
            <person name="Kautsar S.A."/>
            <person name="Yang D."/>
            <person name="Bader C.D."/>
            <person name="Teijaro C.N."/>
            <person name="Fluegel L."/>
            <person name="Davis C.M."/>
            <person name="Simpson J.R."/>
            <person name="Lauterbach L."/>
            <person name="Steele A.D."/>
            <person name="Gui C."/>
            <person name="Meng S."/>
            <person name="Li G."/>
            <person name="Viehrig K."/>
            <person name="Ye F."/>
            <person name="Su P."/>
            <person name="Kiefer A.F."/>
            <person name="Nichols A."/>
            <person name="Cepeda A.J."/>
            <person name="Yan W."/>
            <person name="Fan B."/>
            <person name="Jiang Y."/>
            <person name="Adhikari A."/>
            <person name="Zheng C.-J."/>
            <person name="Schuster L."/>
            <person name="Cowan T.M."/>
            <person name="Smanski M.J."/>
            <person name="Chevrette M.G."/>
            <person name="De Carvalho L.P.S."/>
            <person name="Shen B."/>
        </authorList>
    </citation>
    <scope>NUCLEOTIDE SEQUENCE [LARGE SCALE GENOMIC DNA]</scope>
    <source>
        <strain evidence="2 3">NPDC049639</strain>
    </source>
</reference>
<comment type="caution">
    <text evidence="2">The sequence shown here is derived from an EMBL/GenBank/DDBJ whole genome shotgun (WGS) entry which is preliminary data.</text>
</comment>
<proteinExistence type="predicted"/>
<dbReference type="InterPro" id="IPR036249">
    <property type="entry name" value="Thioredoxin-like_sf"/>
</dbReference>
<dbReference type="NCBIfam" id="TIGR02174">
    <property type="entry name" value="CXXU_selWTH"/>
    <property type="match status" value="1"/>
</dbReference>